<reference evidence="1 2" key="1">
    <citation type="journal article" date="2024" name="Plant Biotechnol. J.">
        <title>Genome and CRISPR/Cas9 system of a widespread forest tree (Populus alba) in the world.</title>
        <authorList>
            <person name="Liu Y.J."/>
            <person name="Jiang P.F."/>
            <person name="Han X.M."/>
            <person name="Li X.Y."/>
            <person name="Wang H.M."/>
            <person name="Wang Y.J."/>
            <person name="Wang X.X."/>
            <person name="Zeng Q.Y."/>
        </authorList>
    </citation>
    <scope>NUCLEOTIDE SEQUENCE [LARGE SCALE GENOMIC DNA]</scope>
    <source>
        <strain evidence="2">cv. PAL-ZL1</strain>
    </source>
</reference>
<name>A0ACC4BHY9_POPAL</name>
<sequence length="1460" mass="162642">MTPTSSSFVSLVSSSLPISLAALTNNFSTHLNADNYLLWRDQITPLLICNDLYGHIDGIDPPPSKTILIDGTSSPNPEYARWFKIDQLVVGGIKNTLSSTACAEVLGKNVTKDVWDTLETLFHQQTLSRVDILHHTLLDTYKNDLSIKAYLAKIKGIADQLAAINQSILDNELVKRTLCGLPHTLEYQPFAQGIANRHTPISFTELRARLLVHEQELERIRGRATPPLASLEHHALIAEQHHQSFRNTNHGNFRRPHRPKQGPFSQHFGNSSASILGQYPTHPSPPPADFSNKSFSNNLYHGKPRFNTGNNAGNRSQFGRSRYRGRCQICKQEGHSASNCNYRYIRPDSNTDNLSTPFAGIHVSDSPSPAEPSPDCVSPLWLGDTGATDHMASHADLVQQPLPFNGSSGVYVGNGDSLRISHIGNSSINLGNNSLSLNDILVVPQLKENLVSIAKLTKDNNCVFACFPWGYIIKDLATGVILLKGPVKDNLYPIPAHVLLAYLRKFSCNNAIFVAHTAKAASCSTWHRRLGHPGSQILQQLLTDKLICNSDKLSSMMFCDACQAGKSKHLPFHLSSRISTHVLELVHCDIWGPSPTVTTSGYRYYIIFVDDYSRHCWLYPMKHRSDSLACFTNFKNMGENRFNHRLKLFQCDGAKELVEGAFRSFLDTNGISLRVSCPHTSQQNGIAERKHRHIREIGLSLLHHALLPRHLWLEAFSTTVFLINRLPTPVLSRRSPYEALFGTRPDYSLLRTFGCSCYPFLGDYGQDKLTPKTRRRVFIGYNNIHKGYRCLDSSTSRIFISRHVVFNENEFPYGLTSATPTNVSSSITAPRLPLAVAFEPALLSHSSPPTHHPDASPTATRVHPPSPATQYSSPTVSLPLTTSTTCAPLDQSAIALPASAPAPLISNYHPMITRAKFGISKPRALCASNYPLPQKYVALLTSSIPREPLSFKTASLDSHWISAMTDEYRALLDNQTWSLVPSTSSMNVVGCCWVYKIKERADGSIERYKARLVAKGFNQEQGVDFTNTFSPVAKATTVRLLLSIGLSHQWRIRQLDVKNAFLHGDLTEEVFMSQPPGFIHSSFPNHVCKLHRSIYGLRQAPRVWFQSFSTALLSLGFKSSKADHSLFTYHASTGTVLLLVYVDDIIIMGSADSLIDHFVTKLSQRFHMKDLGDLHYFLGLEVHRAPTHLRLTQTKYLLSILKSASMLDCKPQSTPVVSRRKLSMSDGLLLSDPHEYRRLVGALQYLTFTRPDISYSVQKVCQFMHSPRDAHLQAAKRILRYLKGTIGSGICYSATSSPTLSCFVDADWAGCPDTRRSTMGHCVFLGSHLISWSAKKQLTVALSSTESKYKALTHASADLLWISYVLRDIGFPTSLPCTLYSDNMGATQLAHNPIFHARTKHVELSYHFIRELVSNGFLQVSFVRSTNQLADISTKGLSSATFCFFHDKLLWHPPHQLAGA</sequence>
<evidence type="ECO:0000313" key="1">
    <source>
        <dbReference type="EMBL" id="KAL3577623.1"/>
    </source>
</evidence>
<proteinExistence type="predicted"/>
<organism evidence="1 2">
    <name type="scientific">Populus alba</name>
    <name type="common">White poplar</name>
    <dbReference type="NCBI Taxonomy" id="43335"/>
    <lineage>
        <taxon>Eukaryota</taxon>
        <taxon>Viridiplantae</taxon>
        <taxon>Streptophyta</taxon>
        <taxon>Embryophyta</taxon>
        <taxon>Tracheophyta</taxon>
        <taxon>Spermatophyta</taxon>
        <taxon>Magnoliopsida</taxon>
        <taxon>eudicotyledons</taxon>
        <taxon>Gunneridae</taxon>
        <taxon>Pentapetalae</taxon>
        <taxon>rosids</taxon>
        <taxon>fabids</taxon>
        <taxon>Malpighiales</taxon>
        <taxon>Salicaceae</taxon>
        <taxon>Saliceae</taxon>
        <taxon>Populus</taxon>
    </lineage>
</organism>
<accession>A0ACC4BHY9</accession>
<evidence type="ECO:0000313" key="2">
    <source>
        <dbReference type="Proteomes" id="UP000309997"/>
    </source>
</evidence>
<protein>
    <submittedName>
        <fullName evidence="1">Uncharacterized protein</fullName>
    </submittedName>
</protein>
<dbReference type="Proteomes" id="UP000309997">
    <property type="component" value="Unassembled WGS sequence"/>
</dbReference>
<keyword evidence="2" id="KW-1185">Reference proteome</keyword>
<comment type="caution">
    <text evidence="1">The sequence shown here is derived from an EMBL/GenBank/DDBJ whole genome shotgun (WGS) entry which is preliminary data.</text>
</comment>
<dbReference type="EMBL" id="RCHU02000010">
    <property type="protein sequence ID" value="KAL3577623.1"/>
    <property type="molecule type" value="Genomic_DNA"/>
</dbReference>
<gene>
    <name evidence="1" type="ORF">D5086_019127</name>
</gene>